<sequence length="424" mass="46750">MYYVFVHIKTTCEITESQTILNWSAYQRANVLSIHFWGDIVACLIGGPIAEKWGSRYVIIFGIFFSAVLSMFTPMAAKYSYLALLLVRLALGLFTGLINPAGHTLIARWAVATDKGKFSGALMGGSIGIFIAWSVCGQLIVSFGWEWCFYFFGILSFVLNILLWLFVYDTPQTHPYISSSEKQYLKENINIQNRKEAIPYFRILMSIPFWSLALINFGSGWGIFFVISAAPSYIANALGFNIASTGVLSALTYLAKSTFAFVFGALGDYLLKKKFVTLPVLRKTAIFISHAIPGCGLMCMAIIGMPPAFYIALITSVMALNGAVTLTSSVNGHDLTRNFAGTVNGIVYACMTVAGIITPYVTAFFTKNDETSASLWQPVFFTGGAVFMATGLQFVIFGSTQTQSWNEIKTKPENAKDNGRFEKY</sequence>
<name>A0ACC1CTC6_9NEOP</name>
<comment type="caution">
    <text evidence="1">The sequence shown here is derived from an EMBL/GenBank/DDBJ whole genome shotgun (WGS) entry which is preliminary data.</text>
</comment>
<dbReference type="Proteomes" id="UP000824533">
    <property type="component" value="Linkage Group LG17"/>
</dbReference>
<organism evidence="1 2">
    <name type="scientific">Dendrolimus kikuchii</name>
    <dbReference type="NCBI Taxonomy" id="765133"/>
    <lineage>
        <taxon>Eukaryota</taxon>
        <taxon>Metazoa</taxon>
        <taxon>Ecdysozoa</taxon>
        <taxon>Arthropoda</taxon>
        <taxon>Hexapoda</taxon>
        <taxon>Insecta</taxon>
        <taxon>Pterygota</taxon>
        <taxon>Neoptera</taxon>
        <taxon>Endopterygota</taxon>
        <taxon>Lepidoptera</taxon>
        <taxon>Glossata</taxon>
        <taxon>Ditrysia</taxon>
        <taxon>Bombycoidea</taxon>
        <taxon>Lasiocampidae</taxon>
        <taxon>Dendrolimus</taxon>
    </lineage>
</organism>
<protein>
    <submittedName>
        <fullName evidence="1">Uncharacterized protein</fullName>
    </submittedName>
</protein>
<evidence type="ECO:0000313" key="2">
    <source>
        <dbReference type="Proteomes" id="UP000824533"/>
    </source>
</evidence>
<evidence type="ECO:0000313" key="1">
    <source>
        <dbReference type="EMBL" id="KAJ0174654.1"/>
    </source>
</evidence>
<gene>
    <name evidence="1" type="ORF">K1T71_009762</name>
</gene>
<reference evidence="1 2" key="1">
    <citation type="journal article" date="2021" name="Front. Genet.">
        <title>Chromosome-Level Genome Assembly Reveals Significant Gene Expansion in the Toll and IMD Signaling Pathways of Dendrolimus kikuchii.</title>
        <authorList>
            <person name="Zhou J."/>
            <person name="Wu P."/>
            <person name="Xiong Z."/>
            <person name="Liu N."/>
            <person name="Zhao N."/>
            <person name="Ji M."/>
            <person name="Qiu Y."/>
            <person name="Yang B."/>
        </authorList>
    </citation>
    <scope>NUCLEOTIDE SEQUENCE [LARGE SCALE GENOMIC DNA]</scope>
    <source>
        <strain evidence="1">Ann1</strain>
    </source>
</reference>
<keyword evidence="2" id="KW-1185">Reference proteome</keyword>
<proteinExistence type="predicted"/>
<accession>A0ACC1CTC6</accession>
<dbReference type="EMBL" id="CM034403">
    <property type="protein sequence ID" value="KAJ0174654.1"/>
    <property type="molecule type" value="Genomic_DNA"/>
</dbReference>